<keyword evidence="2 7" id="KW-0812">Transmembrane</keyword>
<evidence type="ECO:0000256" key="7">
    <source>
        <dbReference type="SAM" id="Phobius"/>
    </source>
</evidence>
<dbReference type="OrthoDB" id="444631at2759"/>
<gene>
    <name evidence="9" type="ORF">FSARC_11000</name>
</gene>
<dbReference type="GO" id="GO:0016020">
    <property type="term" value="C:membrane"/>
    <property type="evidence" value="ECO:0007669"/>
    <property type="project" value="UniProtKB-SubCell"/>
</dbReference>
<feature type="transmembrane region" description="Helical" evidence="7">
    <location>
        <begin position="44"/>
        <end position="66"/>
    </location>
</feature>
<reference evidence="9" key="2">
    <citation type="submission" date="2020-05" db="EMBL/GenBank/DDBJ databases">
        <authorList>
            <person name="Kim H.-S."/>
            <person name="Proctor R.H."/>
            <person name="Brown D.W."/>
        </authorList>
    </citation>
    <scope>NUCLEOTIDE SEQUENCE</scope>
    <source>
        <strain evidence="9">NRRL 20472</strain>
    </source>
</reference>
<evidence type="ECO:0000256" key="5">
    <source>
        <dbReference type="ARBA" id="ARBA00038359"/>
    </source>
</evidence>
<evidence type="ECO:0000256" key="1">
    <source>
        <dbReference type="ARBA" id="ARBA00004141"/>
    </source>
</evidence>
<feature type="compositionally biased region" description="Polar residues" evidence="6">
    <location>
        <begin position="220"/>
        <end position="230"/>
    </location>
</feature>
<feature type="region of interest" description="Disordered" evidence="6">
    <location>
        <begin position="220"/>
        <end position="239"/>
    </location>
</feature>
<protein>
    <recommendedName>
        <fullName evidence="8">Rhodopsin domain-containing protein</fullName>
    </recommendedName>
</protein>
<comment type="similarity">
    <text evidence="5">Belongs to the SAT4 family.</text>
</comment>
<evidence type="ECO:0000256" key="2">
    <source>
        <dbReference type="ARBA" id="ARBA00022692"/>
    </source>
</evidence>
<evidence type="ECO:0000256" key="4">
    <source>
        <dbReference type="ARBA" id="ARBA00023136"/>
    </source>
</evidence>
<dbReference type="Proteomes" id="UP000622797">
    <property type="component" value="Unassembled WGS sequence"/>
</dbReference>
<dbReference type="AlphaFoldDB" id="A0A8H4TIN4"/>
<feature type="transmembrane region" description="Helical" evidence="7">
    <location>
        <begin position="12"/>
        <end position="32"/>
    </location>
</feature>
<name>A0A8H4TIN4_9HYPO</name>
<organism evidence="9 10">
    <name type="scientific">Fusarium sarcochroum</name>
    <dbReference type="NCBI Taxonomy" id="1208366"/>
    <lineage>
        <taxon>Eukaryota</taxon>
        <taxon>Fungi</taxon>
        <taxon>Dikarya</taxon>
        <taxon>Ascomycota</taxon>
        <taxon>Pezizomycotina</taxon>
        <taxon>Sordariomycetes</taxon>
        <taxon>Hypocreomycetidae</taxon>
        <taxon>Hypocreales</taxon>
        <taxon>Nectriaceae</taxon>
        <taxon>Fusarium</taxon>
        <taxon>Fusarium lateritium species complex</taxon>
    </lineage>
</organism>
<keyword evidence="10" id="KW-1185">Reference proteome</keyword>
<evidence type="ECO:0000256" key="6">
    <source>
        <dbReference type="SAM" id="MobiDB-lite"/>
    </source>
</evidence>
<dbReference type="PANTHER" id="PTHR33048">
    <property type="entry name" value="PTH11-LIKE INTEGRAL MEMBRANE PROTEIN (AFU_ORTHOLOGUE AFUA_5G11245)"/>
    <property type="match status" value="1"/>
</dbReference>
<comment type="subcellular location">
    <subcellularLocation>
        <location evidence="1">Membrane</location>
        <topology evidence="1">Multi-pass membrane protein</topology>
    </subcellularLocation>
</comment>
<evidence type="ECO:0000313" key="10">
    <source>
        <dbReference type="Proteomes" id="UP000622797"/>
    </source>
</evidence>
<accession>A0A8H4TIN4</accession>
<evidence type="ECO:0000256" key="3">
    <source>
        <dbReference type="ARBA" id="ARBA00022989"/>
    </source>
</evidence>
<dbReference type="PANTHER" id="PTHR33048:SF55">
    <property type="entry name" value="INTEGRAL MEMBRANE PROTEIN"/>
    <property type="match status" value="1"/>
</dbReference>
<feature type="transmembrane region" description="Helical" evidence="7">
    <location>
        <begin position="141"/>
        <end position="160"/>
    </location>
</feature>
<feature type="transmembrane region" description="Helical" evidence="7">
    <location>
        <begin position="110"/>
        <end position="129"/>
    </location>
</feature>
<reference evidence="9" key="1">
    <citation type="journal article" date="2020" name="BMC Genomics">
        <title>Correction to: Identification and distribution of gene clusters required for synthesis of sphingolipid metabolism inhibitors in diverse species of the filamentous fungus Fusarium.</title>
        <authorList>
            <person name="Kim H.S."/>
            <person name="Lohmar J.M."/>
            <person name="Busman M."/>
            <person name="Brown D.W."/>
            <person name="Naumann T.A."/>
            <person name="Divon H.H."/>
            <person name="Lysoe E."/>
            <person name="Uhlig S."/>
            <person name="Proctor R.H."/>
        </authorList>
    </citation>
    <scope>NUCLEOTIDE SEQUENCE</scope>
    <source>
        <strain evidence="9">NRRL 20472</strain>
    </source>
</reference>
<sequence>MISEDILSESNALKIQATSIVFFVVTPIFIAFRLWSRVARRSRLGWDDTIIIISFAVLMVSCNYGFGQHIRNLTAEDKLMALKCNPVRGAWDKSVKPTCVSLDMNWHANAGFSIAADVLILMLPMQPIWTSKLSVAHKRALMMVLTMGGGVVVVTSIVRMTTLKTSAKSTDTTYDITSTMLTIVEQNLAIICTCLPMCRTPLAILFPPWFSGSKISTHDGSQLTGRSQGQPRAWNPYVGPRNAQGITRSVVLLNGESGDEAMLDALERTGTPSTLASDAGVIRKTVEYGVTYETNPDASR</sequence>
<dbReference type="InterPro" id="IPR049326">
    <property type="entry name" value="Rhodopsin_dom_fungi"/>
</dbReference>
<comment type="caution">
    <text evidence="9">The sequence shown here is derived from an EMBL/GenBank/DDBJ whole genome shotgun (WGS) entry which is preliminary data.</text>
</comment>
<feature type="domain" description="Rhodopsin" evidence="8">
    <location>
        <begin position="81"/>
        <end position="203"/>
    </location>
</feature>
<proteinExistence type="inferred from homology"/>
<dbReference type="InterPro" id="IPR052337">
    <property type="entry name" value="SAT4-like"/>
</dbReference>
<keyword evidence="3 7" id="KW-1133">Transmembrane helix</keyword>
<dbReference type="EMBL" id="JABEXW010000688">
    <property type="protein sequence ID" value="KAF4958541.1"/>
    <property type="molecule type" value="Genomic_DNA"/>
</dbReference>
<dbReference type="Pfam" id="PF20684">
    <property type="entry name" value="Fung_rhodopsin"/>
    <property type="match status" value="1"/>
</dbReference>
<keyword evidence="4 7" id="KW-0472">Membrane</keyword>
<evidence type="ECO:0000313" key="9">
    <source>
        <dbReference type="EMBL" id="KAF4958541.1"/>
    </source>
</evidence>
<evidence type="ECO:0000259" key="8">
    <source>
        <dbReference type="Pfam" id="PF20684"/>
    </source>
</evidence>